<dbReference type="InterPro" id="IPR022742">
    <property type="entry name" value="Hydrolase_4"/>
</dbReference>
<dbReference type="Gene3D" id="3.40.50.1820">
    <property type="entry name" value="alpha/beta hydrolase"/>
    <property type="match status" value="1"/>
</dbReference>
<dbReference type="InterPro" id="IPR029058">
    <property type="entry name" value="AB_hydrolase_fold"/>
</dbReference>
<reference evidence="3" key="1">
    <citation type="journal article" date="2016" name="Nature">
        <title>The genome of the seagrass Zostera marina reveals angiosperm adaptation to the sea.</title>
        <authorList>
            <person name="Olsen J.L."/>
            <person name="Rouze P."/>
            <person name="Verhelst B."/>
            <person name="Lin Y.-C."/>
            <person name="Bayer T."/>
            <person name="Collen J."/>
            <person name="Dattolo E."/>
            <person name="De Paoli E."/>
            <person name="Dittami S."/>
            <person name="Maumus F."/>
            <person name="Michel G."/>
            <person name="Kersting A."/>
            <person name="Lauritano C."/>
            <person name="Lohaus R."/>
            <person name="Toepel M."/>
            <person name="Tonon T."/>
            <person name="Vanneste K."/>
            <person name="Amirebrahimi M."/>
            <person name="Brakel J."/>
            <person name="Bostroem C."/>
            <person name="Chovatia M."/>
            <person name="Grimwood J."/>
            <person name="Jenkins J.W."/>
            <person name="Jueterbock A."/>
            <person name="Mraz A."/>
            <person name="Stam W.T."/>
            <person name="Tice H."/>
            <person name="Bornberg-Bauer E."/>
            <person name="Green P.J."/>
            <person name="Pearson G.A."/>
            <person name="Procaccini G."/>
            <person name="Duarte C.M."/>
            <person name="Schmutz J."/>
            <person name="Reusch T.B.H."/>
            <person name="Van de Peer Y."/>
        </authorList>
    </citation>
    <scope>NUCLEOTIDE SEQUENCE [LARGE SCALE GENOMIC DNA]</scope>
    <source>
        <strain evidence="3">cv. Finnish</strain>
    </source>
</reference>
<keyword evidence="2" id="KW-0378">Hydrolase</keyword>
<keyword evidence="3" id="KW-1185">Reference proteome</keyword>
<dbReference type="SUPFAM" id="SSF53474">
    <property type="entry name" value="alpha/beta-Hydrolases"/>
    <property type="match status" value="1"/>
</dbReference>
<dbReference type="STRING" id="29655.A0A0K9PRA3"/>
<dbReference type="OMA" id="FGDMLEW"/>
<organism evidence="2 3">
    <name type="scientific">Zostera marina</name>
    <name type="common">Eelgrass</name>
    <dbReference type="NCBI Taxonomy" id="29655"/>
    <lineage>
        <taxon>Eukaryota</taxon>
        <taxon>Viridiplantae</taxon>
        <taxon>Streptophyta</taxon>
        <taxon>Embryophyta</taxon>
        <taxon>Tracheophyta</taxon>
        <taxon>Spermatophyta</taxon>
        <taxon>Magnoliopsida</taxon>
        <taxon>Liliopsida</taxon>
        <taxon>Zosteraceae</taxon>
        <taxon>Zostera</taxon>
    </lineage>
</organism>
<dbReference type="FunFam" id="3.40.50.1820:FF:000132">
    <property type="entry name" value="caffeoylshikimate esterase"/>
    <property type="match status" value="1"/>
</dbReference>
<dbReference type="AlphaFoldDB" id="A0A0K9PRA3"/>
<protein>
    <submittedName>
        <fullName evidence="2">Alpha/beta-Hydrolases superfamily protein</fullName>
    </submittedName>
</protein>
<sequence length="340" mass="38140">MTEMLENRHPIHEADENSLFGSLTPLEFYDRHSVVHSSSTFINPQGLEIFTQSWVPKIPSDEIKGIICMVHGYTGESNWFLQLTSMFFAKSGFSVCALDHQGHGFSQGLPSHIPDIRPLVTDCVTFFHQFLSKYPSSVPRFLYSESLGGAIALLIHLTDHSLYLEDPGGININTWNGIVLNGAMCGISEKIKPQWPLEHLLSIAAYLVPTWKIVPTKGTIVDVSFKLEWKRKLAMASPNRKKAAIRPRAATALELVRVCKDLQGRFEEIKAPLLIIHGSEDILCDPACVQELYHRASSNDKTIKIYPGMLHQLIGESEEDVDLIFGETLQWLISKTNTNN</sequence>
<evidence type="ECO:0000313" key="2">
    <source>
        <dbReference type="EMBL" id="KMZ70760.1"/>
    </source>
</evidence>
<accession>A0A0K9PRA3</accession>
<dbReference type="OrthoDB" id="2498029at2759"/>
<proteinExistence type="predicted"/>
<dbReference type="GO" id="GO:0016298">
    <property type="term" value="F:lipase activity"/>
    <property type="evidence" value="ECO:0000318"/>
    <property type="project" value="GO_Central"/>
</dbReference>
<evidence type="ECO:0000313" key="3">
    <source>
        <dbReference type="Proteomes" id="UP000036987"/>
    </source>
</evidence>
<dbReference type="InterPro" id="IPR051044">
    <property type="entry name" value="MAG_DAG_Lipase"/>
</dbReference>
<dbReference type="PANTHER" id="PTHR11614">
    <property type="entry name" value="PHOSPHOLIPASE-RELATED"/>
    <property type="match status" value="1"/>
</dbReference>
<comment type="caution">
    <text evidence="2">The sequence shown here is derived from an EMBL/GenBank/DDBJ whole genome shotgun (WGS) entry which is preliminary data.</text>
</comment>
<dbReference type="EMBL" id="LFYR01000710">
    <property type="protein sequence ID" value="KMZ70760.1"/>
    <property type="molecule type" value="Genomic_DNA"/>
</dbReference>
<evidence type="ECO:0000259" key="1">
    <source>
        <dbReference type="Pfam" id="PF12146"/>
    </source>
</evidence>
<feature type="domain" description="Serine aminopeptidase S33" evidence="1">
    <location>
        <begin position="62"/>
        <end position="318"/>
    </location>
</feature>
<gene>
    <name evidence="2" type="ORF">ZOSMA_194G00230</name>
</gene>
<name>A0A0K9PRA3_ZOSMR</name>
<dbReference type="Pfam" id="PF12146">
    <property type="entry name" value="Hydrolase_4"/>
    <property type="match status" value="1"/>
</dbReference>
<dbReference type="Proteomes" id="UP000036987">
    <property type="component" value="Unassembled WGS sequence"/>
</dbReference>
<dbReference type="GO" id="GO:0016020">
    <property type="term" value="C:membrane"/>
    <property type="evidence" value="ECO:0000318"/>
    <property type="project" value="GO_Central"/>
</dbReference>